<feature type="region of interest" description="Disordered" evidence="1">
    <location>
        <begin position="1"/>
        <end position="53"/>
    </location>
</feature>
<dbReference type="OrthoDB" id="4769515at2759"/>
<dbReference type="Pfam" id="PF12511">
    <property type="entry name" value="DUF3716"/>
    <property type="match status" value="1"/>
</dbReference>
<sequence>MVVESTSSYETMNNQPTLPAPPGGHGSSNSGSSTNRSTPVPPTTSSNFTIPPGQGQLILYDPNHSGPVFPEEAVVLYEDMVFTAFNCGGNQLAPFCHNVLQWNLLALPGQPVVVVRGSIRPAQVFTMRPSYINALLIQSRGQVSTPPCTECQRLRAGAQDRLNRPFPVCVRTPGHFGGACGNCKWRDHAARCMPGDDQGGDDEMGDDGMGGGGRVRTRRTQGRYPALPAAGSSSENPIVL</sequence>
<dbReference type="AlphaFoldDB" id="A0A2N3MXF9"/>
<protein>
    <submittedName>
        <fullName evidence="2">Uncharacterized protein</fullName>
    </submittedName>
</protein>
<evidence type="ECO:0000313" key="3">
    <source>
        <dbReference type="Proteomes" id="UP000233524"/>
    </source>
</evidence>
<feature type="compositionally biased region" description="Polar residues" evidence="1">
    <location>
        <begin position="231"/>
        <end position="240"/>
    </location>
</feature>
<keyword evidence="3" id="KW-1185">Reference proteome</keyword>
<dbReference type="STRING" id="41688.A0A2N3MXF9"/>
<reference evidence="2 3" key="1">
    <citation type="journal article" date="2017" name="G3 (Bethesda)">
        <title>First Draft Genome Sequence of the Pathogenic Fungus Lomentospora prolificans (Formerly Scedosporium prolificans).</title>
        <authorList>
            <person name="Luo R."/>
            <person name="Zimin A."/>
            <person name="Workman R."/>
            <person name="Fan Y."/>
            <person name="Pertea G."/>
            <person name="Grossman N."/>
            <person name="Wear M.P."/>
            <person name="Jia B."/>
            <person name="Miller H."/>
            <person name="Casadevall A."/>
            <person name="Timp W."/>
            <person name="Zhang S.X."/>
            <person name="Salzberg S.L."/>
        </authorList>
    </citation>
    <scope>NUCLEOTIDE SEQUENCE [LARGE SCALE GENOMIC DNA]</scope>
    <source>
        <strain evidence="2 3">JHH-5317</strain>
    </source>
</reference>
<gene>
    <name evidence="2" type="ORF">jhhlp_008224</name>
</gene>
<evidence type="ECO:0000313" key="2">
    <source>
        <dbReference type="EMBL" id="PKS04860.1"/>
    </source>
</evidence>
<dbReference type="InParanoid" id="A0A2N3MXF9"/>
<organism evidence="2 3">
    <name type="scientific">Lomentospora prolificans</name>
    <dbReference type="NCBI Taxonomy" id="41688"/>
    <lineage>
        <taxon>Eukaryota</taxon>
        <taxon>Fungi</taxon>
        <taxon>Dikarya</taxon>
        <taxon>Ascomycota</taxon>
        <taxon>Pezizomycotina</taxon>
        <taxon>Sordariomycetes</taxon>
        <taxon>Hypocreomycetidae</taxon>
        <taxon>Microascales</taxon>
        <taxon>Microascaceae</taxon>
        <taxon>Lomentospora</taxon>
    </lineage>
</organism>
<accession>A0A2N3MXF9</accession>
<dbReference type="InterPro" id="IPR022190">
    <property type="entry name" value="DUF3716"/>
</dbReference>
<feature type="compositionally biased region" description="Polar residues" evidence="1">
    <location>
        <begin position="1"/>
        <end position="17"/>
    </location>
</feature>
<feature type="compositionally biased region" description="Low complexity" evidence="1">
    <location>
        <begin position="27"/>
        <end position="38"/>
    </location>
</feature>
<evidence type="ECO:0000256" key="1">
    <source>
        <dbReference type="SAM" id="MobiDB-lite"/>
    </source>
</evidence>
<name>A0A2N3MXF9_9PEZI</name>
<proteinExistence type="predicted"/>
<dbReference type="VEuPathDB" id="FungiDB:jhhlp_008224"/>
<feature type="region of interest" description="Disordered" evidence="1">
    <location>
        <begin position="195"/>
        <end position="240"/>
    </location>
</feature>
<dbReference type="Proteomes" id="UP000233524">
    <property type="component" value="Unassembled WGS sequence"/>
</dbReference>
<comment type="caution">
    <text evidence="2">The sequence shown here is derived from an EMBL/GenBank/DDBJ whole genome shotgun (WGS) entry which is preliminary data.</text>
</comment>
<dbReference type="EMBL" id="NLAX01001623">
    <property type="protein sequence ID" value="PKS04860.1"/>
    <property type="molecule type" value="Genomic_DNA"/>
</dbReference>